<protein>
    <recommendedName>
        <fullName evidence="4">TRAP transporter solute receptor, TAXI family</fullName>
    </recommendedName>
</protein>
<dbReference type="PANTHER" id="PTHR42941">
    <property type="entry name" value="SLL1037 PROTEIN"/>
    <property type="match status" value="1"/>
</dbReference>
<dbReference type="Pfam" id="PF16868">
    <property type="entry name" value="NMT1_3"/>
    <property type="match status" value="1"/>
</dbReference>
<evidence type="ECO:0000256" key="1">
    <source>
        <dbReference type="SAM" id="SignalP"/>
    </source>
</evidence>
<feature type="chain" id="PRO_5017719646" description="TRAP transporter solute receptor, TAXI family" evidence="1">
    <location>
        <begin position="27"/>
        <end position="390"/>
    </location>
</feature>
<accession>A0A3E0X1Q2</accession>
<keyword evidence="1" id="KW-0732">Signal</keyword>
<dbReference type="Proteomes" id="UP000256763">
    <property type="component" value="Unassembled WGS sequence"/>
</dbReference>
<sequence>MKTYMKKLGLGLSAAAAMGLAGQAAASDIELPGTIIWAAYPTGTTGYSQAVGIGNVLQNQYQSNLRVVPGRNDVSRLEPLRRGRVHFSAGGTESISAQEGLYDFGVRSWGPTPLRLTMWNISDSCTFTLVTTADSGIETADDIKGKRIIRIHGAAAYNNGTNILLNYAGLTWDDMDVVNVGGYMGGIEALVDGRTDLMGAPCNSAPLMRLEGSPRGLRFIQFSHDDQEGLARVSEVAPWFVPHVATSGPTIDPEEGIQVFTAPYPMLVTAEDQDESLVYNMTKAIHVHYNDYQGSAPDQEGWHLDRQGIEDAFMPFHEGTIRYFKEIGVWTEAAQRNHEHNLKRQEVLINAWNAYIANAPRNDDEFAQGWMKARAEALKENGMIVLRETW</sequence>
<name>A0A3E0X1Q2_9GAMM</name>
<feature type="signal peptide" evidence="1">
    <location>
        <begin position="1"/>
        <end position="26"/>
    </location>
</feature>
<evidence type="ECO:0000313" key="3">
    <source>
        <dbReference type="Proteomes" id="UP000256763"/>
    </source>
</evidence>
<proteinExistence type="predicted"/>
<dbReference type="PANTHER" id="PTHR42941:SF1">
    <property type="entry name" value="SLL1037 PROTEIN"/>
    <property type="match status" value="1"/>
</dbReference>
<dbReference type="OrthoDB" id="9780180at2"/>
<dbReference type="NCBIfam" id="TIGR02122">
    <property type="entry name" value="TRAP_TAXI"/>
    <property type="match status" value="1"/>
</dbReference>
<organism evidence="2 3">
    <name type="scientific">Alkalilimnicola ehrlichii</name>
    <dbReference type="NCBI Taxonomy" id="351052"/>
    <lineage>
        <taxon>Bacteria</taxon>
        <taxon>Pseudomonadati</taxon>
        <taxon>Pseudomonadota</taxon>
        <taxon>Gammaproteobacteria</taxon>
        <taxon>Chromatiales</taxon>
        <taxon>Ectothiorhodospiraceae</taxon>
        <taxon>Alkalilimnicola</taxon>
    </lineage>
</organism>
<gene>
    <name evidence="2" type="ORF">CAL65_05345</name>
</gene>
<dbReference type="Gene3D" id="3.40.190.10">
    <property type="entry name" value="Periplasmic binding protein-like II"/>
    <property type="match status" value="2"/>
</dbReference>
<dbReference type="AlphaFoldDB" id="A0A3E0X1Q2"/>
<dbReference type="RefSeq" id="WP_116301114.1">
    <property type="nucleotide sequence ID" value="NZ_NFZV01000003.1"/>
</dbReference>
<keyword evidence="3" id="KW-1185">Reference proteome</keyword>
<dbReference type="SUPFAM" id="SSF53850">
    <property type="entry name" value="Periplasmic binding protein-like II"/>
    <property type="match status" value="1"/>
</dbReference>
<evidence type="ECO:0000313" key="2">
    <source>
        <dbReference type="EMBL" id="RFA38262.1"/>
    </source>
</evidence>
<evidence type="ECO:0008006" key="4">
    <source>
        <dbReference type="Google" id="ProtNLM"/>
    </source>
</evidence>
<dbReference type="InterPro" id="IPR011852">
    <property type="entry name" value="TRAP_TAXI"/>
</dbReference>
<reference evidence="3" key="1">
    <citation type="submission" date="2017-05" db="EMBL/GenBank/DDBJ databases">
        <authorList>
            <person name="Sharma S."/>
            <person name="Sidhu C."/>
            <person name="Pinnaka A.K."/>
        </authorList>
    </citation>
    <scope>NUCLEOTIDE SEQUENCE [LARGE SCALE GENOMIC DNA]</scope>
    <source>
        <strain evidence="3">AK93</strain>
    </source>
</reference>
<comment type="caution">
    <text evidence="2">The sequence shown here is derived from an EMBL/GenBank/DDBJ whole genome shotgun (WGS) entry which is preliminary data.</text>
</comment>
<dbReference type="EMBL" id="NFZW01000004">
    <property type="protein sequence ID" value="RFA38262.1"/>
    <property type="molecule type" value="Genomic_DNA"/>
</dbReference>